<comment type="caution">
    <text evidence="6">The sequence shown here is derived from an EMBL/GenBank/DDBJ whole genome shotgun (WGS) entry which is preliminary data.</text>
</comment>
<organism evidence="6 7">
    <name type="scientific">Tribonema minus</name>
    <dbReference type="NCBI Taxonomy" id="303371"/>
    <lineage>
        <taxon>Eukaryota</taxon>
        <taxon>Sar</taxon>
        <taxon>Stramenopiles</taxon>
        <taxon>Ochrophyta</taxon>
        <taxon>PX clade</taxon>
        <taxon>Xanthophyceae</taxon>
        <taxon>Tribonematales</taxon>
        <taxon>Tribonemataceae</taxon>
        <taxon>Tribonema</taxon>
    </lineage>
</organism>
<dbReference type="InterPro" id="IPR011011">
    <property type="entry name" value="Znf_FYVE_PHD"/>
</dbReference>
<dbReference type="AlphaFoldDB" id="A0A835YJX3"/>
<evidence type="ECO:0000259" key="5">
    <source>
        <dbReference type="PROSITE" id="PS50178"/>
    </source>
</evidence>
<evidence type="ECO:0000313" key="6">
    <source>
        <dbReference type="EMBL" id="KAG5175207.1"/>
    </source>
</evidence>
<gene>
    <name evidence="6" type="ORF">JKP88DRAFT_203735</name>
</gene>
<dbReference type="GO" id="GO:0008270">
    <property type="term" value="F:zinc ion binding"/>
    <property type="evidence" value="ECO:0007669"/>
    <property type="project" value="UniProtKB-KW"/>
</dbReference>
<dbReference type="Pfam" id="PF01363">
    <property type="entry name" value="FYVE"/>
    <property type="match status" value="1"/>
</dbReference>
<evidence type="ECO:0000256" key="2">
    <source>
        <dbReference type="ARBA" id="ARBA00022771"/>
    </source>
</evidence>
<dbReference type="PANTHER" id="PTHR15629">
    <property type="entry name" value="SH3YL1 PROTEIN"/>
    <property type="match status" value="1"/>
</dbReference>
<dbReference type="InterPro" id="IPR007461">
    <property type="entry name" value="Ysc84_actin-binding"/>
</dbReference>
<keyword evidence="1" id="KW-0479">Metal-binding</keyword>
<dbReference type="SMART" id="SM00064">
    <property type="entry name" value="FYVE"/>
    <property type="match status" value="1"/>
</dbReference>
<name>A0A835YJX3_9STRA</name>
<evidence type="ECO:0000256" key="1">
    <source>
        <dbReference type="ARBA" id="ARBA00022723"/>
    </source>
</evidence>
<reference evidence="6" key="1">
    <citation type="submission" date="2021-02" db="EMBL/GenBank/DDBJ databases">
        <title>First Annotated Genome of the Yellow-green Alga Tribonema minus.</title>
        <authorList>
            <person name="Mahan K.M."/>
        </authorList>
    </citation>
    <scope>NUCLEOTIDE SEQUENCE</scope>
    <source>
        <strain evidence="6">UTEX B ZZ1240</strain>
    </source>
</reference>
<dbReference type="Gene3D" id="3.30.40.10">
    <property type="entry name" value="Zinc/RING finger domain, C3HC4 (zinc finger)"/>
    <property type="match status" value="1"/>
</dbReference>
<keyword evidence="3" id="KW-0862">Zinc</keyword>
<dbReference type="GO" id="GO:0035091">
    <property type="term" value="F:phosphatidylinositol binding"/>
    <property type="evidence" value="ECO:0007669"/>
    <property type="project" value="TreeGrafter"/>
</dbReference>
<dbReference type="OrthoDB" id="443981at2759"/>
<dbReference type="InterPro" id="IPR017455">
    <property type="entry name" value="Znf_FYVE-rel"/>
</dbReference>
<protein>
    <recommendedName>
        <fullName evidence="5">FYVE-type domain-containing protein</fullName>
    </recommendedName>
</protein>
<dbReference type="SUPFAM" id="SSF57903">
    <property type="entry name" value="FYVE/PHD zinc finger"/>
    <property type="match status" value="1"/>
</dbReference>
<dbReference type="CDD" id="cd11526">
    <property type="entry name" value="SYLF_FYVE"/>
    <property type="match status" value="1"/>
</dbReference>
<dbReference type="PANTHER" id="PTHR15629:SF2">
    <property type="entry name" value="SH3 DOMAIN-CONTAINING YSC84-LIKE PROTEIN 1"/>
    <property type="match status" value="1"/>
</dbReference>
<evidence type="ECO:0000313" key="7">
    <source>
        <dbReference type="Proteomes" id="UP000664859"/>
    </source>
</evidence>
<dbReference type="PROSITE" id="PS50178">
    <property type="entry name" value="ZF_FYVE"/>
    <property type="match status" value="1"/>
</dbReference>
<proteinExistence type="predicted"/>
<accession>A0A835YJX3</accession>
<dbReference type="Proteomes" id="UP000664859">
    <property type="component" value="Unassembled WGS sequence"/>
</dbReference>
<dbReference type="EMBL" id="JAFCMP010000552">
    <property type="protein sequence ID" value="KAG5175207.1"/>
    <property type="molecule type" value="Genomic_DNA"/>
</dbReference>
<keyword evidence="2 4" id="KW-0863">Zinc-finger</keyword>
<keyword evidence="7" id="KW-1185">Reference proteome</keyword>
<feature type="domain" description="FYVE-type" evidence="5">
    <location>
        <begin position="14"/>
        <end position="75"/>
    </location>
</feature>
<evidence type="ECO:0000256" key="4">
    <source>
        <dbReference type="PROSITE-ProRule" id="PRU00091"/>
    </source>
</evidence>
<evidence type="ECO:0000256" key="3">
    <source>
        <dbReference type="ARBA" id="ARBA00022833"/>
    </source>
</evidence>
<dbReference type="Pfam" id="PF04366">
    <property type="entry name" value="Ysc84"/>
    <property type="match status" value="1"/>
</dbReference>
<dbReference type="InterPro" id="IPR000306">
    <property type="entry name" value="Znf_FYVE"/>
</dbReference>
<sequence>MAAAGLAPPRWTPDAQAVNCHNCGRLFDWARRKHHCRCCGRIFCYACSKHQALLPRSFGTRDPQRVCDECKTTLEPLQADLINTFSNAVRANEVANGAKRGLSPYLNKPLSFTLGAEVRKAAYSVFNFMRAGVVQDSSIPTELLTCAKGLAFITVLKAGVVWVGNFGTGLVQCHLLSTEWSAPSAIGTIGMGWGACIGANITDVVLVLNTAAAVEAFCGAGQMSLGAGIGMAAGPIGRSGAGGVTIGTDGDVAPVLSYSHSRGLFAGISLEGAVIAARPDVNRAFYGKDVTAKQLLSGEVDPPPAAAPLYEALAEVKFASMAAP</sequence>
<dbReference type="InterPro" id="IPR013083">
    <property type="entry name" value="Znf_RING/FYVE/PHD"/>
</dbReference>
<dbReference type="InterPro" id="IPR051702">
    <property type="entry name" value="SH3_domain_YSC84-like"/>
</dbReference>